<dbReference type="SUPFAM" id="SSF53335">
    <property type="entry name" value="S-adenosyl-L-methionine-dependent methyltransferases"/>
    <property type="match status" value="1"/>
</dbReference>
<sequence>MQNKATNLFSDWAEIGRDQGMAKAHDPAVSEILSTIFSDRKKPFSFIDAGCGNGWVVRKVRLISNCEDACGVDGAKAMIDNARDVDPDGEYY</sequence>
<feature type="non-terminal residue" evidence="1">
    <location>
        <position position="92"/>
    </location>
</feature>
<dbReference type="EMBL" id="UINC01208758">
    <property type="protein sequence ID" value="SVE31456.1"/>
    <property type="molecule type" value="Genomic_DNA"/>
</dbReference>
<protein>
    <recommendedName>
        <fullName evidence="2">Methyltransferase domain-containing protein</fullName>
    </recommendedName>
</protein>
<dbReference type="InterPro" id="IPR029063">
    <property type="entry name" value="SAM-dependent_MTases_sf"/>
</dbReference>
<dbReference type="AlphaFoldDB" id="A0A383CGE0"/>
<dbReference type="Gene3D" id="3.40.50.150">
    <property type="entry name" value="Vaccinia Virus protein VP39"/>
    <property type="match status" value="1"/>
</dbReference>
<organism evidence="1">
    <name type="scientific">marine metagenome</name>
    <dbReference type="NCBI Taxonomy" id="408172"/>
    <lineage>
        <taxon>unclassified sequences</taxon>
        <taxon>metagenomes</taxon>
        <taxon>ecological metagenomes</taxon>
    </lineage>
</organism>
<evidence type="ECO:0008006" key="2">
    <source>
        <dbReference type="Google" id="ProtNLM"/>
    </source>
</evidence>
<evidence type="ECO:0000313" key="1">
    <source>
        <dbReference type="EMBL" id="SVE31456.1"/>
    </source>
</evidence>
<proteinExistence type="predicted"/>
<gene>
    <name evidence="1" type="ORF">METZ01_LOCUS484310</name>
</gene>
<reference evidence="1" key="1">
    <citation type="submission" date="2018-05" db="EMBL/GenBank/DDBJ databases">
        <authorList>
            <person name="Lanie J.A."/>
            <person name="Ng W.-L."/>
            <person name="Kazmierczak K.M."/>
            <person name="Andrzejewski T.M."/>
            <person name="Davidsen T.M."/>
            <person name="Wayne K.J."/>
            <person name="Tettelin H."/>
            <person name="Glass J.I."/>
            <person name="Rusch D."/>
            <person name="Podicherti R."/>
            <person name="Tsui H.-C.T."/>
            <person name="Winkler M.E."/>
        </authorList>
    </citation>
    <scope>NUCLEOTIDE SEQUENCE</scope>
</reference>
<name>A0A383CGE0_9ZZZZ</name>
<accession>A0A383CGE0</accession>